<reference evidence="1 2" key="1">
    <citation type="submission" date="2024-06" db="EMBL/GenBank/DDBJ databases">
        <title>Genomic Encyclopedia of Type Strains, Phase IV (KMG-IV): sequencing the most valuable type-strain genomes for metagenomic binning, comparative biology and taxonomic classification.</title>
        <authorList>
            <person name="Goeker M."/>
        </authorList>
    </citation>
    <scope>NUCLEOTIDE SEQUENCE [LARGE SCALE GENOMIC DNA]</scope>
    <source>
        <strain evidence="1 2">DSM 100022</strain>
    </source>
</reference>
<proteinExistence type="predicted"/>
<protein>
    <submittedName>
        <fullName evidence="1">DNA-binding IclR family transcriptional regulator</fullName>
    </submittedName>
</protein>
<evidence type="ECO:0000313" key="2">
    <source>
        <dbReference type="Proteomes" id="UP001549204"/>
    </source>
</evidence>
<keyword evidence="2" id="KW-1185">Reference proteome</keyword>
<dbReference type="RefSeq" id="WP_354487227.1">
    <property type="nucleotide sequence ID" value="NZ_JBEPMC010000001.1"/>
</dbReference>
<name>A0ABV2GGJ5_9HYPH</name>
<dbReference type="GO" id="GO:0003677">
    <property type="term" value="F:DNA binding"/>
    <property type="evidence" value="ECO:0007669"/>
    <property type="project" value="UniProtKB-KW"/>
</dbReference>
<dbReference type="Proteomes" id="UP001549204">
    <property type="component" value="Unassembled WGS sequence"/>
</dbReference>
<sequence length="73" mass="7922">MKTYRLHSGLLSTASSVLNSPVLDAVRRGLSALVQRIDIPCLLTQPMDDDTFIVIDFRGVAASPIRGAKAILR</sequence>
<dbReference type="EMBL" id="JBEPMC010000001">
    <property type="protein sequence ID" value="MET3577147.1"/>
    <property type="molecule type" value="Genomic_DNA"/>
</dbReference>
<accession>A0ABV2GGJ5</accession>
<organism evidence="1 2">
    <name type="scientific">Mesorhizobium robiniae</name>
    <dbReference type="NCBI Taxonomy" id="559315"/>
    <lineage>
        <taxon>Bacteria</taxon>
        <taxon>Pseudomonadati</taxon>
        <taxon>Pseudomonadota</taxon>
        <taxon>Alphaproteobacteria</taxon>
        <taxon>Hyphomicrobiales</taxon>
        <taxon>Phyllobacteriaceae</taxon>
        <taxon>Mesorhizobium</taxon>
    </lineage>
</organism>
<comment type="caution">
    <text evidence="1">The sequence shown here is derived from an EMBL/GenBank/DDBJ whole genome shotgun (WGS) entry which is preliminary data.</text>
</comment>
<evidence type="ECO:0000313" key="1">
    <source>
        <dbReference type="EMBL" id="MET3577147.1"/>
    </source>
</evidence>
<gene>
    <name evidence="1" type="ORF">ABID19_000162</name>
</gene>
<keyword evidence="1" id="KW-0238">DNA-binding</keyword>